<sequence>MGNRLSVIATRTGDDGTTGLAGGERVAKDAPRIAAIGDVDELNSALGLLATEALPAEIAADLLDIQHDLFDLGGELSMPGQALLQEARVVHLDSLLAGYNAHLPPLREFVLPGGSRAAALAHMARTICRRAERNVVALARTDTVHAPVRQYLNRLSDLLFVLARTINQDAGAPEVLWKR</sequence>
<accession>A0A3P4AX19</accession>
<dbReference type="PANTHER" id="PTHR12213:SF0">
    <property type="entry name" value="CORRINOID ADENOSYLTRANSFERASE MMAB"/>
    <property type="match status" value="1"/>
</dbReference>
<dbReference type="NCBIfam" id="TIGR00636">
    <property type="entry name" value="PduO_Nterm"/>
    <property type="match status" value="1"/>
</dbReference>
<dbReference type="OrthoDB" id="9778896at2"/>
<evidence type="ECO:0000256" key="2">
    <source>
        <dbReference type="ARBA" id="ARBA00011233"/>
    </source>
</evidence>
<evidence type="ECO:0000256" key="6">
    <source>
        <dbReference type="RuleBase" id="RU366026"/>
    </source>
</evidence>
<dbReference type="AlphaFoldDB" id="A0A3P4AX19"/>
<organism evidence="8 9">
    <name type="scientific">Pigmentiphaga humi</name>
    <dbReference type="NCBI Taxonomy" id="2478468"/>
    <lineage>
        <taxon>Bacteria</taxon>
        <taxon>Pseudomonadati</taxon>
        <taxon>Pseudomonadota</taxon>
        <taxon>Betaproteobacteria</taxon>
        <taxon>Burkholderiales</taxon>
        <taxon>Alcaligenaceae</taxon>
        <taxon>Pigmentiphaga</taxon>
    </lineage>
</organism>
<dbReference type="Pfam" id="PF01923">
    <property type="entry name" value="Cob_adeno_trans"/>
    <property type="match status" value="1"/>
</dbReference>
<dbReference type="EMBL" id="UWPJ01000006">
    <property type="protein sequence ID" value="VCU68587.1"/>
    <property type="molecule type" value="Genomic_DNA"/>
</dbReference>
<evidence type="ECO:0000313" key="8">
    <source>
        <dbReference type="EMBL" id="VCU68587.1"/>
    </source>
</evidence>
<protein>
    <recommendedName>
        <fullName evidence="6">Cobalamin adenosyltransferase</fullName>
        <ecNumber evidence="6">2.5.1.-</ecNumber>
    </recommendedName>
</protein>
<evidence type="ECO:0000256" key="3">
    <source>
        <dbReference type="ARBA" id="ARBA00022679"/>
    </source>
</evidence>
<reference evidence="8 9" key="1">
    <citation type="submission" date="2018-10" db="EMBL/GenBank/DDBJ databases">
        <authorList>
            <person name="Criscuolo A."/>
        </authorList>
    </citation>
    <scope>NUCLEOTIDE SEQUENCE [LARGE SCALE GENOMIC DNA]</scope>
    <source>
        <strain evidence="8">DnA1</strain>
    </source>
</reference>
<dbReference type="FunFam" id="1.20.1200.10:FF:000001">
    <property type="entry name" value="Cob(I)yrinic acid a,c-diamide adenosyltransferase"/>
    <property type="match status" value="1"/>
</dbReference>
<evidence type="ECO:0000259" key="7">
    <source>
        <dbReference type="Pfam" id="PF01923"/>
    </source>
</evidence>
<dbReference type="GO" id="GO:0008817">
    <property type="term" value="F:corrinoid adenosyltransferase activity"/>
    <property type="evidence" value="ECO:0007669"/>
    <property type="project" value="TreeGrafter"/>
</dbReference>
<comment type="subunit">
    <text evidence="2">Homotrimer.</text>
</comment>
<comment type="catalytic activity">
    <reaction evidence="6">
        <text>2 cob(II)alamin + AH2 + 2 ATP = 2 adenosylcob(III)alamin + 2 triphosphate + A + 2 H(+)</text>
        <dbReference type="Rhea" id="RHEA:53304"/>
        <dbReference type="ChEBI" id="CHEBI:13193"/>
        <dbReference type="ChEBI" id="CHEBI:15378"/>
        <dbReference type="ChEBI" id="CHEBI:16304"/>
        <dbReference type="ChEBI" id="CHEBI:17499"/>
        <dbReference type="ChEBI" id="CHEBI:18036"/>
        <dbReference type="ChEBI" id="CHEBI:18408"/>
        <dbReference type="ChEBI" id="CHEBI:30616"/>
    </reaction>
</comment>
<dbReference type="RefSeq" id="WP_124077823.1">
    <property type="nucleotide sequence ID" value="NZ_UWPJ01000006.1"/>
</dbReference>
<dbReference type="GO" id="GO:0005524">
    <property type="term" value="F:ATP binding"/>
    <property type="evidence" value="ECO:0007669"/>
    <property type="project" value="UniProtKB-UniRule"/>
</dbReference>
<evidence type="ECO:0000256" key="4">
    <source>
        <dbReference type="ARBA" id="ARBA00022741"/>
    </source>
</evidence>
<proteinExistence type="inferred from homology"/>
<dbReference type="Gene3D" id="1.20.1200.10">
    <property type="entry name" value="Cobalamin adenosyltransferase-like"/>
    <property type="match status" value="1"/>
</dbReference>
<keyword evidence="6" id="KW-0169">Cobalamin biosynthesis</keyword>
<keyword evidence="9" id="KW-1185">Reference proteome</keyword>
<keyword evidence="5 6" id="KW-0067">ATP-binding</keyword>
<dbReference type="SUPFAM" id="SSF89028">
    <property type="entry name" value="Cobalamin adenosyltransferase-like"/>
    <property type="match status" value="1"/>
</dbReference>
<evidence type="ECO:0000313" key="9">
    <source>
        <dbReference type="Proteomes" id="UP000277294"/>
    </source>
</evidence>
<dbReference type="Proteomes" id="UP000277294">
    <property type="component" value="Unassembled WGS sequence"/>
</dbReference>
<dbReference type="InterPro" id="IPR016030">
    <property type="entry name" value="CblAdoTrfase-like"/>
</dbReference>
<comment type="similarity">
    <text evidence="1 6">Belongs to the Cob(I)alamin adenosyltransferase family.</text>
</comment>
<dbReference type="GO" id="GO:0009236">
    <property type="term" value="P:cobalamin biosynthetic process"/>
    <property type="evidence" value="ECO:0007669"/>
    <property type="project" value="UniProtKB-UniRule"/>
</dbReference>
<evidence type="ECO:0000256" key="1">
    <source>
        <dbReference type="ARBA" id="ARBA00007487"/>
    </source>
</evidence>
<gene>
    <name evidence="8" type="primary">yvqK</name>
    <name evidence="8" type="ORF">PIGHUM_00644</name>
</gene>
<keyword evidence="3 6" id="KW-0808">Transferase</keyword>
<dbReference type="InterPro" id="IPR029499">
    <property type="entry name" value="PduO-typ"/>
</dbReference>
<dbReference type="EC" id="2.5.1.-" evidence="6"/>
<feature type="domain" description="Cobalamin adenosyltransferase-like" evidence="7">
    <location>
        <begin position="8"/>
        <end position="165"/>
    </location>
</feature>
<keyword evidence="4 6" id="KW-0547">Nucleotide-binding</keyword>
<dbReference type="InterPro" id="IPR036451">
    <property type="entry name" value="CblAdoTrfase-like_sf"/>
</dbReference>
<evidence type="ECO:0000256" key="5">
    <source>
        <dbReference type="ARBA" id="ARBA00022840"/>
    </source>
</evidence>
<dbReference type="PANTHER" id="PTHR12213">
    <property type="entry name" value="CORRINOID ADENOSYLTRANSFERASE"/>
    <property type="match status" value="1"/>
</dbReference>
<name>A0A3P4AX19_9BURK</name>